<feature type="domain" description="Glycosyl transferase family 1" evidence="10">
    <location>
        <begin position="256"/>
        <end position="382"/>
    </location>
</feature>
<evidence type="ECO:0000256" key="1">
    <source>
        <dbReference type="ARBA" id="ARBA00009481"/>
    </source>
</evidence>
<keyword evidence="13" id="KW-1185">Reference proteome</keyword>
<dbReference type="InterPro" id="IPR022701">
    <property type="entry name" value="QTMAN_N"/>
</dbReference>
<dbReference type="EMBL" id="JABFDY010000003">
    <property type="protein sequence ID" value="KAF7709913.1"/>
    <property type="molecule type" value="Genomic_DNA"/>
</dbReference>
<evidence type="ECO:0000256" key="6">
    <source>
        <dbReference type="ARBA" id="ARBA00044567"/>
    </source>
</evidence>
<gene>
    <name evidence="12" type="ORF">HF521_016763</name>
</gene>
<accession>A0A8T0BU12</accession>
<feature type="compositionally biased region" description="Basic and acidic residues" evidence="9">
    <location>
        <begin position="244"/>
        <end position="261"/>
    </location>
</feature>
<dbReference type="PANTHER" id="PTHR13615">
    <property type="entry name" value="GLYCOSYLTRANSFERASE-LIKE 1"/>
    <property type="match status" value="1"/>
</dbReference>
<evidence type="ECO:0000256" key="7">
    <source>
        <dbReference type="ARBA" id="ARBA00045402"/>
    </source>
</evidence>
<dbReference type="InterPro" id="IPR001296">
    <property type="entry name" value="Glyco_trans_1"/>
</dbReference>
<reference evidence="12" key="1">
    <citation type="submission" date="2020-08" db="EMBL/GenBank/DDBJ databases">
        <title>Chromosome-level assembly of Southern catfish (Silurus meridionalis) provides insights into visual adaptation to the nocturnal and benthic lifestyles.</title>
        <authorList>
            <person name="Zhang Y."/>
            <person name="Wang D."/>
            <person name="Peng Z."/>
        </authorList>
    </citation>
    <scope>NUCLEOTIDE SEQUENCE</scope>
    <source>
        <strain evidence="12">SWU-2019-XX</strain>
        <tissue evidence="12">Muscle</tissue>
    </source>
</reference>
<comment type="catalytic activity">
    <reaction evidence="8">
        <text>queuosine(34) in tRNA(Asp) + GDP-alpha-D-mannose = O-4''-alpha-D-mannosylqueuosine(34) in tRNA(Asp) + GDP + H(+)</text>
        <dbReference type="Rhea" id="RHEA:12885"/>
        <dbReference type="Rhea" id="RHEA-COMP:18572"/>
        <dbReference type="Rhea" id="RHEA-COMP:18581"/>
        <dbReference type="ChEBI" id="CHEBI:15378"/>
        <dbReference type="ChEBI" id="CHEBI:57527"/>
        <dbReference type="ChEBI" id="CHEBI:58189"/>
        <dbReference type="ChEBI" id="CHEBI:194431"/>
        <dbReference type="ChEBI" id="CHEBI:194442"/>
        <dbReference type="EC" id="2.4.1.110"/>
    </reaction>
    <physiologicalReaction direction="left-to-right" evidence="8">
        <dbReference type="Rhea" id="RHEA:12886"/>
    </physiologicalReaction>
</comment>
<keyword evidence="2" id="KW-0328">Glycosyltransferase</keyword>
<comment type="similarity">
    <text evidence="1">Belongs to the glycosyltransferase group 1 family. Glycosyltransferase 4 subfamily.</text>
</comment>
<evidence type="ECO:0000259" key="11">
    <source>
        <dbReference type="Pfam" id="PF12038"/>
    </source>
</evidence>
<dbReference type="OrthoDB" id="10032790at2759"/>
<protein>
    <recommendedName>
        <fullName evidence="5">tRNA-queuosine alpha-mannosyltransferase</fullName>
        <ecNumber evidence="4">2.4.1.110</ecNumber>
    </recommendedName>
    <alternativeName>
        <fullName evidence="6">Glycosyltransferase-like domain-containing protein 1</fullName>
    </alternativeName>
</protein>
<dbReference type="SUPFAM" id="SSF53756">
    <property type="entry name" value="UDP-Glycosyltransferase/glycogen phosphorylase"/>
    <property type="match status" value="1"/>
</dbReference>
<evidence type="ECO:0000313" key="13">
    <source>
        <dbReference type="Proteomes" id="UP000606274"/>
    </source>
</evidence>
<feature type="region of interest" description="Disordered" evidence="9">
    <location>
        <begin position="218"/>
        <end position="264"/>
    </location>
</feature>
<sequence length="441" mass="50852">MREHAQARARARQRTTGLVERRSNSIVLLASSMSVLLVEAFYGGSHKQLMDLLVEAVDDCVLYTLPAKKWHWRARTAALHFMQAIQSSQAYRILLTSSVLNLAELVALRPDLGSLKKILYFHENQLIYPVRKNQERDFQYGYNQILSCLVADLVLFNSAFNMESFLSSISSFMKTMPDHRPKGLEQLIRPKCRVLYFPIRFPDVTRFLPEHKRRLRQTQSPCNFSSKTSPEIAAASSGEPQSGEEQRLECDAEEPEHRPDLGNEGPLHIVWPHRWEHDKDPELFFQTLFKLTERELRFEVSVLGETFTHVPGIFAEAKERLARHIRHWGFMPSKEDYLRTLCQADVVVSTAKHEFFGVAMLEAVHCGCYPLCPKALVYPEIFPGSYLYSTPEQLFKKLQSFCKHPHLARQHDIQVNTRRFSWEALGQEYRSLLTAGLSNTS</sequence>
<evidence type="ECO:0000259" key="10">
    <source>
        <dbReference type="Pfam" id="PF00534"/>
    </source>
</evidence>
<keyword evidence="3" id="KW-0808">Transferase</keyword>
<dbReference type="GO" id="GO:0016438">
    <property type="term" value="F:tRNA-queuosine(34) beta-mannosyltransferase activity"/>
    <property type="evidence" value="ECO:0007669"/>
    <property type="project" value="UniProtKB-EC"/>
</dbReference>
<dbReference type="EC" id="2.4.1.110" evidence="4"/>
<feature type="compositionally biased region" description="Polar residues" evidence="9">
    <location>
        <begin position="218"/>
        <end position="229"/>
    </location>
</feature>
<comment type="caution">
    <text evidence="12">The sequence shown here is derived from an EMBL/GenBank/DDBJ whole genome shotgun (WGS) entry which is preliminary data.</text>
</comment>
<feature type="domain" description="tRNA-queuosine alpha-mannosyltransferase N-terminal" evidence="11">
    <location>
        <begin position="35"/>
        <end position="199"/>
    </location>
</feature>
<evidence type="ECO:0000256" key="3">
    <source>
        <dbReference type="ARBA" id="ARBA00022679"/>
    </source>
</evidence>
<name>A0A8T0BU12_SILME</name>
<evidence type="ECO:0000313" key="12">
    <source>
        <dbReference type="EMBL" id="KAF7709913.1"/>
    </source>
</evidence>
<dbReference type="Proteomes" id="UP000606274">
    <property type="component" value="Unassembled WGS sequence"/>
</dbReference>
<dbReference type="CDD" id="cd01635">
    <property type="entry name" value="Glycosyltransferase_GTB-type"/>
    <property type="match status" value="1"/>
</dbReference>
<dbReference type="Gene3D" id="3.40.50.2000">
    <property type="entry name" value="Glycogen Phosphorylase B"/>
    <property type="match status" value="1"/>
</dbReference>
<dbReference type="PANTHER" id="PTHR13615:SF3">
    <property type="entry name" value="GLYCOSYLTRANSFERASE-LIKE DOMAIN-CONTAINING PROTEIN 1"/>
    <property type="match status" value="1"/>
</dbReference>
<evidence type="ECO:0000256" key="4">
    <source>
        <dbReference type="ARBA" id="ARBA00044517"/>
    </source>
</evidence>
<dbReference type="AlphaFoldDB" id="A0A8T0BU12"/>
<dbReference type="InterPro" id="IPR051862">
    <property type="entry name" value="GT-like_domain_containing_1"/>
</dbReference>
<evidence type="ECO:0000256" key="9">
    <source>
        <dbReference type="SAM" id="MobiDB-lite"/>
    </source>
</evidence>
<evidence type="ECO:0000256" key="8">
    <source>
        <dbReference type="ARBA" id="ARBA00048439"/>
    </source>
</evidence>
<comment type="function">
    <text evidence="7">Glycosyltransferase that specifically catalyzes mannosylation of cytoplasmic tRNA(Asp) modified with queuosine at position 34 (queuosine(34)). Mannosylates the cyclopentene moiety of queuosine(34) in tRNA(Asp) to form mannosyl-queuosine(34). Mannosylation of queuosine(34) in tRNA(Asp) is required to slow-down elongation at cognate codons, GAC and GAU, thereby regulating protein translation.</text>
</comment>
<organism evidence="12 13">
    <name type="scientific">Silurus meridionalis</name>
    <name type="common">Southern catfish</name>
    <name type="synonym">Silurus soldatovi meridionalis</name>
    <dbReference type="NCBI Taxonomy" id="175797"/>
    <lineage>
        <taxon>Eukaryota</taxon>
        <taxon>Metazoa</taxon>
        <taxon>Chordata</taxon>
        <taxon>Craniata</taxon>
        <taxon>Vertebrata</taxon>
        <taxon>Euteleostomi</taxon>
        <taxon>Actinopterygii</taxon>
        <taxon>Neopterygii</taxon>
        <taxon>Teleostei</taxon>
        <taxon>Ostariophysi</taxon>
        <taxon>Siluriformes</taxon>
        <taxon>Siluridae</taxon>
        <taxon>Silurus</taxon>
    </lineage>
</organism>
<dbReference type="Pfam" id="PF12038">
    <property type="entry name" value="QTMAN_N"/>
    <property type="match status" value="1"/>
</dbReference>
<proteinExistence type="inferred from homology"/>
<evidence type="ECO:0000256" key="5">
    <source>
        <dbReference type="ARBA" id="ARBA00044539"/>
    </source>
</evidence>
<dbReference type="Pfam" id="PF00534">
    <property type="entry name" value="Glycos_transf_1"/>
    <property type="match status" value="1"/>
</dbReference>
<evidence type="ECO:0000256" key="2">
    <source>
        <dbReference type="ARBA" id="ARBA00022676"/>
    </source>
</evidence>